<evidence type="ECO:0000313" key="3">
    <source>
        <dbReference type="Proteomes" id="UP000327157"/>
    </source>
</evidence>
<dbReference type="EMBL" id="SMOL01000143">
    <property type="protein sequence ID" value="KAB2630673.1"/>
    <property type="molecule type" value="Genomic_DNA"/>
</dbReference>
<keyword evidence="3" id="KW-1185">Reference proteome</keyword>
<proteinExistence type="predicted"/>
<dbReference type="InterPro" id="IPR004320">
    <property type="entry name" value="BPS1_pln"/>
</dbReference>
<dbReference type="Proteomes" id="UP000327157">
    <property type="component" value="Chromosome 12"/>
</dbReference>
<dbReference type="PANTHER" id="PTHR33070:SF129">
    <property type="entry name" value="DUF241 DOMAIN PROTEIN"/>
    <property type="match status" value="1"/>
</dbReference>
<dbReference type="Pfam" id="PF03087">
    <property type="entry name" value="BPS1"/>
    <property type="match status" value="1"/>
</dbReference>
<sequence length="276" mass="31533">MAAHHTRSNSLPSQSHPFVTEFNEQLCRLKASPSSSISHRLNGLQDLLECVKRFLLLPLCQQALAQECGDKWINELLDRSLRLLDVCGIIKDALSQTKERTHELQLIMRRRRGEDMSFMTEVKKYLVSRKDVKKAMNKALKVKESRSTDKNNEITPATVNMLKESNAVSIAVFESLLSFIAVLKSKSNHWFSKLVQPKRVACEEVVGTNELEKVDDALNSLISDKSRKFDYTLELENVQCLLQELEAKIQDIEEGIEGLFRRLIKARVALPNIFNH</sequence>
<gene>
    <name evidence="2" type="ORF">D8674_008192</name>
</gene>
<accession>A0A5N5HV63</accession>
<reference evidence="3" key="2">
    <citation type="submission" date="2019-10" db="EMBL/GenBank/DDBJ databases">
        <title>A de novo genome assembly of a pear dwarfing rootstock.</title>
        <authorList>
            <person name="Wang F."/>
            <person name="Wang J."/>
            <person name="Li S."/>
            <person name="Zhang Y."/>
            <person name="Fang M."/>
            <person name="Ma L."/>
            <person name="Zhao Y."/>
            <person name="Jiang S."/>
        </authorList>
    </citation>
    <scope>NUCLEOTIDE SEQUENCE [LARGE SCALE GENOMIC DNA]</scope>
</reference>
<dbReference type="PANTHER" id="PTHR33070">
    <property type="entry name" value="OS06G0725500 PROTEIN"/>
    <property type="match status" value="1"/>
</dbReference>
<name>A0A5N5HV63_9ROSA</name>
<organism evidence="2 3">
    <name type="scientific">Pyrus ussuriensis x Pyrus communis</name>
    <dbReference type="NCBI Taxonomy" id="2448454"/>
    <lineage>
        <taxon>Eukaryota</taxon>
        <taxon>Viridiplantae</taxon>
        <taxon>Streptophyta</taxon>
        <taxon>Embryophyta</taxon>
        <taxon>Tracheophyta</taxon>
        <taxon>Spermatophyta</taxon>
        <taxon>Magnoliopsida</taxon>
        <taxon>eudicotyledons</taxon>
        <taxon>Gunneridae</taxon>
        <taxon>Pentapetalae</taxon>
        <taxon>rosids</taxon>
        <taxon>fabids</taxon>
        <taxon>Rosales</taxon>
        <taxon>Rosaceae</taxon>
        <taxon>Amygdaloideae</taxon>
        <taxon>Maleae</taxon>
        <taxon>Pyrus</taxon>
    </lineage>
</organism>
<keyword evidence="1" id="KW-0175">Coiled coil</keyword>
<protein>
    <recommendedName>
        <fullName evidence="4">DUF241 domain protein</fullName>
    </recommendedName>
</protein>
<dbReference type="OrthoDB" id="1701699at2759"/>
<comment type="caution">
    <text evidence="2">The sequence shown here is derived from an EMBL/GenBank/DDBJ whole genome shotgun (WGS) entry which is preliminary data.</text>
</comment>
<dbReference type="GO" id="GO:0048364">
    <property type="term" value="P:root development"/>
    <property type="evidence" value="ECO:0007669"/>
    <property type="project" value="InterPro"/>
</dbReference>
<evidence type="ECO:0008006" key="4">
    <source>
        <dbReference type="Google" id="ProtNLM"/>
    </source>
</evidence>
<evidence type="ECO:0000256" key="1">
    <source>
        <dbReference type="SAM" id="Coils"/>
    </source>
</evidence>
<dbReference type="AlphaFoldDB" id="A0A5N5HV63"/>
<reference evidence="2 3" key="3">
    <citation type="submission" date="2019-11" db="EMBL/GenBank/DDBJ databases">
        <title>A de novo genome assembly of a pear dwarfing rootstock.</title>
        <authorList>
            <person name="Wang F."/>
            <person name="Wang J."/>
            <person name="Li S."/>
            <person name="Zhang Y."/>
            <person name="Fang M."/>
            <person name="Ma L."/>
            <person name="Zhao Y."/>
            <person name="Jiang S."/>
        </authorList>
    </citation>
    <scope>NUCLEOTIDE SEQUENCE [LARGE SCALE GENOMIC DNA]</scope>
    <source>
        <strain evidence="2">S2</strain>
        <tissue evidence="2">Leaf</tissue>
    </source>
</reference>
<feature type="coiled-coil region" evidence="1">
    <location>
        <begin position="228"/>
        <end position="262"/>
    </location>
</feature>
<reference evidence="2 3" key="1">
    <citation type="submission" date="2019-09" db="EMBL/GenBank/DDBJ databases">
        <authorList>
            <person name="Ou C."/>
        </authorList>
    </citation>
    <scope>NUCLEOTIDE SEQUENCE [LARGE SCALE GENOMIC DNA]</scope>
    <source>
        <strain evidence="2">S2</strain>
        <tissue evidence="2">Leaf</tissue>
    </source>
</reference>
<dbReference type="GO" id="GO:0048367">
    <property type="term" value="P:shoot system development"/>
    <property type="evidence" value="ECO:0007669"/>
    <property type="project" value="InterPro"/>
</dbReference>
<evidence type="ECO:0000313" key="2">
    <source>
        <dbReference type="EMBL" id="KAB2630673.1"/>
    </source>
</evidence>